<organism evidence="3 4">
    <name type="scientific">Nocardiopsis alba</name>
    <dbReference type="NCBI Taxonomy" id="53437"/>
    <lineage>
        <taxon>Bacteria</taxon>
        <taxon>Bacillati</taxon>
        <taxon>Actinomycetota</taxon>
        <taxon>Actinomycetes</taxon>
        <taxon>Streptosporangiales</taxon>
        <taxon>Nocardiopsidaceae</taxon>
        <taxon>Nocardiopsis</taxon>
    </lineage>
</organism>
<proteinExistence type="predicted"/>
<name>A0A7K2IZ60_9ACTN</name>
<dbReference type="OMA" id="GRNTRHP"/>
<feature type="transmembrane region" description="Helical" evidence="1">
    <location>
        <begin position="83"/>
        <end position="103"/>
    </location>
</feature>
<dbReference type="Proteomes" id="UP001585053">
    <property type="component" value="Unassembled WGS sequence"/>
</dbReference>
<evidence type="ECO:0000313" key="4">
    <source>
        <dbReference type="Proteomes" id="UP000467124"/>
    </source>
</evidence>
<evidence type="ECO:0000313" key="2">
    <source>
        <dbReference type="EMBL" id="MFB8771051.1"/>
    </source>
</evidence>
<dbReference type="EMBL" id="JAYMRS010000018">
    <property type="protein sequence ID" value="MFB8771051.1"/>
    <property type="molecule type" value="Genomic_DNA"/>
</dbReference>
<dbReference type="EMBL" id="WWHY01000001">
    <property type="protein sequence ID" value="MYR35258.1"/>
    <property type="molecule type" value="Genomic_DNA"/>
</dbReference>
<keyword evidence="1" id="KW-1133">Transmembrane helix</keyword>
<keyword evidence="5" id="KW-1185">Reference proteome</keyword>
<evidence type="ECO:0000313" key="3">
    <source>
        <dbReference type="EMBL" id="MYR35258.1"/>
    </source>
</evidence>
<evidence type="ECO:0000313" key="5">
    <source>
        <dbReference type="Proteomes" id="UP001585053"/>
    </source>
</evidence>
<keyword evidence="1" id="KW-0472">Membrane</keyword>
<gene>
    <name evidence="3" type="ORF">GTW20_24085</name>
    <name evidence="2" type="ORF">VSQ78_25395</name>
</gene>
<feature type="transmembrane region" description="Helical" evidence="1">
    <location>
        <begin position="20"/>
        <end position="43"/>
    </location>
</feature>
<protein>
    <submittedName>
        <fullName evidence="3">Uncharacterized protein</fullName>
    </submittedName>
</protein>
<keyword evidence="1" id="KW-0812">Transmembrane</keyword>
<sequence length="107" mass="11039">MSERPSAPGGGRNTRHPTGIRVVLCLLALFALAAGPFGYLMGLDADSHAGSAAEWFTLAFGAAVGIPFLAAAVATVAGDRRAALWSLALLLWPVVFVVVIHLLRSAG</sequence>
<accession>A0A7K2IZ60</accession>
<reference evidence="3 4" key="1">
    <citation type="journal article" date="2019" name="Nat. Commun.">
        <title>The antimicrobial potential of Streptomyces from insect microbiomes.</title>
        <authorList>
            <person name="Chevrette M.G."/>
            <person name="Carlson C.M."/>
            <person name="Ortega H.E."/>
            <person name="Thomas C."/>
            <person name="Ananiev G.E."/>
            <person name="Barns K.J."/>
            <person name="Book A.J."/>
            <person name="Cagnazzo J."/>
            <person name="Carlos C."/>
            <person name="Flanigan W."/>
            <person name="Grubbs K.J."/>
            <person name="Horn H.A."/>
            <person name="Hoffmann F.M."/>
            <person name="Klassen J.L."/>
            <person name="Knack J.J."/>
            <person name="Lewin G.R."/>
            <person name="McDonald B.R."/>
            <person name="Muller L."/>
            <person name="Melo W.G.P."/>
            <person name="Pinto-Tomas A.A."/>
            <person name="Schmitz A."/>
            <person name="Wendt-Pienkowski E."/>
            <person name="Wildman S."/>
            <person name="Zhao M."/>
            <person name="Zhang F."/>
            <person name="Bugni T.S."/>
            <person name="Andes D.R."/>
            <person name="Pupo M.T."/>
            <person name="Currie C.R."/>
        </authorList>
    </citation>
    <scope>NUCLEOTIDE SEQUENCE [LARGE SCALE GENOMIC DNA]</scope>
    <source>
        <strain evidence="3 4">SID5840</strain>
    </source>
</reference>
<dbReference type="AlphaFoldDB" id="A0A7K2IZ60"/>
<feature type="transmembrane region" description="Helical" evidence="1">
    <location>
        <begin position="55"/>
        <end position="77"/>
    </location>
</feature>
<dbReference type="GeneID" id="91390305"/>
<dbReference type="Proteomes" id="UP000467124">
    <property type="component" value="Unassembled WGS sequence"/>
</dbReference>
<reference evidence="2 5" key="2">
    <citation type="submission" date="2024-01" db="EMBL/GenBank/DDBJ databases">
        <title>Genome mining of biosynthetic gene clusters to explore secondary metabolites of Streptomyces sp.</title>
        <authorList>
            <person name="Baig A."/>
            <person name="Ajitkumar Shintre N."/>
            <person name="Kumar H."/>
            <person name="Anbarasu A."/>
            <person name="Ramaiah S."/>
        </authorList>
    </citation>
    <scope>NUCLEOTIDE SEQUENCE [LARGE SCALE GENOMIC DNA]</scope>
    <source>
        <strain evidence="2 5">A01</strain>
    </source>
</reference>
<dbReference type="RefSeq" id="WP_014911955.1">
    <property type="nucleotide sequence ID" value="NZ_BAZE01000002.1"/>
</dbReference>
<evidence type="ECO:0000256" key="1">
    <source>
        <dbReference type="SAM" id="Phobius"/>
    </source>
</evidence>
<comment type="caution">
    <text evidence="3">The sequence shown here is derived from an EMBL/GenBank/DDBJ whole genome shotgun (WGS) entry which is preliminary data.</text>
</comment>